<dbReference type="Proteomes" id="UP000030023">
    <property type="component" value="Unassembled WGS sequence"/>
</dbReference>
<evidence type="ECO:0000259" key="4">
    <source>
        <dbReference type="Pfam" id="PF00497"/>
    </source>
</evidence>
<accession>A0ABR4XPD2</accession>
<keyword evidence="6" id="KW-1185">Reference proteome</keyword>
<dbReference type="InterPro" id="IPR018313">
    <property type="entry name" value="SBP_3_CS"/>
</dbReference>
<sequence length="91" mass="10275">MYKKSGSFFKVIFFSLLLVFLLFSLTVKASARSSKNNFNSELLNKKTLTVGLEGTYAPYSYRQNNKLTGFEVDLASQIAKKISFEGSFCSY</sequence>
<name>A0ABR4XPD2_9LACO</name>
<dbReference type="Gene3D" id="3.40.190.10">
    <property type="entry name" value="Periplasmic binding protein-like II"/>
    <property type="match status" value="1"/>
</dbReference>
<protein>
    <recommendedName>
        <fullName evidence="4">Solute-binding protein family 3/N-terminal domain-containing protein</fullName>
    </recommendedName>
</protein>
<proteinExistence type="inferred from homology"/>
<dbReference type="PANTHER" id="PTHR35936">
    <property type="entry name" value="MEMBRANE-BOUND LYTIC MUREIN TRANSGLYCOSYLASE F"/>
    <property type="match status" value="1"/>
</dbReference>
<evidence type="ECO:0000313" key="5">
    <source>
        <dbReference type="EMBL" id="KGO26311.1"/>
    </source>
</evidence>
<dbReference type="PANTHER" id="PTHR35936:SF19">
    <property type="entry name" value="AMINO-ACID-BINDING PROTEIN YXEM-RELATED"/>
    <property type="match status" value="1"/>
</dbReference>
<comment type="similarity">
    <text evidence="2">Belongs to the bacterial solute-binding protein 3 family.</text>
</comment>
<dbReference type="Pfam" id="PF00497">
    <property type="entry name" value="SBP_bac_3"/>
    <property type="match status" value="1"/>
</dbReference>
<dbReference type="EMBL" id="AXCV01000442">
    <property type="protein sequence ID" value="KGO26311.1"/>
    <property type="molecule type" value="Genomic_DNA"/>
</dbReference>
<reference evidence="5 6" key="1">
    <citation type="journal article" date="2014" name="Antonie Van Leeuwenhoek">
        <title>Oenococcus alcoholitolerans sp. nov., a lactic acid bacteria isolated from cachaca and ethanol fermentation processes.</title>
        <authorList>
            <person name="Badotti F."/>
            <person name="Moreira A.P."/>
            <person name="Tonon L.A."/>
            <person name="de Lucena B.T."/>
            <person name="Gomes Fde C."/>
            <person name="Kruger R."/>
            <person name="Thompson C.C."/>
            <person name="de Morais M.A.Jr."/>
            <person name="Rosa C.A."/>
            <person name="Thompson F.L."/>
        </authorList>
    </citation>
    <scope>NUCLEOTIDE SEQUENCE [LARGE SCALE GENOMIC DNA]</scope>
    <source>
        <strain evidence="5 6">UFRJ-M7.2.18</strain>
    </source>
</reference>
<keyword evidence="3" id="KW-0732">Signal</keyword>
<evidence type="ECO:0000256" key="2">
    <source>
        <dbReference type="ARBA" id="ARBA00010333"/>
    </source>
</evidence>
<gene>
    <name evidence="5" type="ORF">Q757_08110</name>
</gene>
<dbReference type="InterPro" id="IPR001638">
    <property type="entry name" value="Solute-binding_3/MltF_N"/>
</dbReference>
<feature type="domain" description="Solute-binding protein family 3/N-terminal" evidence="4">
    <location>
        <begin position="48"/>
        <end position="85"/>
    </location>
</feature>
<evidence type="ECO:0000256" key="3">
    <source>
        <dbReference type="ARBA" id="ARBA00022729"/>
    </source>
</evidence>
<evidence type="ECO:0000256" key="1">
    <source>
        <dbReference type="ARBA" id="ARBA00004196"/>
    </source>
</evidence>
<organism evidence="5 6">
    <name type="scientific">Oenococcus alcoholitolerans</name>
    <dbReference type="NCBI Taxonomy" id="931074"/>
    <lineage>
        <taxon>Bacteria</taxon>
        <taxon>Bacillati</taxon>
        <taxon>Bacillota</taxon>
        <taxon>Bacilli</taxon>
        <taxon>Lactobacillales</taxon>
        <taxon>Lactobacillaceae</taxon>
        <taxon>Oenococcus</taxon>
    </lineage>
</organism>
<dbReference type="PROSITE" id="PS01039">
    <property type="entry name" value="SBP_BACTERIAL_3"/>
    <property type="match status" value="1"/>
</dbReference>
<comment type="caution">
    <text evidence="5">The sequence shown here is derived from an EMBL/GenBank/DDBJ whole genome shotgun (WGS) entry which is preliminary data.</text>
</comment>
<dbReference type="SUPFAM" id="SSF53850">
    <property type="entry name" value="Periplasmic binding protein-like II"/>
    <property type="match status" value="1"/>
</dbReference>
<evidence type="ECO:0000313" key="6">
    <source>
        <dbReference type="Proteomes" id="UP000030023"/>
    </source>
</evidence>
<comment type="subcellular location">
    <subcellularLocation>
        <location evidence="1">Cell envelope</location>
    </subcellularLocation>
</comment>